<organism evidence="2 3">
    <name type="scientific">Botryotinia fuckeliana (strain B05.10)</name>
    <name type="common">Noble rot fungus</name>
    <name type="synonym">Botrytis cinerea</name>
    <dbReference type="NCBI Taxonomy" id="332648"/>
    <lineage>
        <taxon>Eukaryota</taxon>
        <taxon>Fungi</taxon>
        <taxon>Dikarya</taxon>
        <taxon>Ascomycota</taxon>
        <taxon>Pezizomycotina</taxon>
        <taxon>Leotiomycetes</taxon>
        <taxon>Helotiales</taxon>
        <taxon>Sclerotiniaceae</taxon>
        <taxon>Botrytis</taxon>
    </lineage>
</organism>
<evidence type="ECO:0000313" key="3">
    <source>
        <dbReference type="Proteomes" id="UP000001798"/>
    </source>
</evidence>
<gene>
    <name evidence="2" type="ORF">BCIN_11g05840</name>
</gene>
<dbReference type="OMA" id="YWGGLEE"/>
<dbReference type="KEGG" id="bfu:BCIN_11g05840"/>
<dbReference type="GeneID" id="36394670"/>
<dbReference type="Proteomes" id="UP000001798">
    <property type="component" value="Chromosome 11"/>
</dbReference>
<reference evidence="2 3" key="1">
    <citation type="journal article" date="2011" name="PLoS Genet.">
        <title>Genomic analysis of the necrotrophic fungal pathogens Sclerotinia sclerotiorum and Botrytis cinerea.</title>
        <authorList>
            <person name="Amselem J."/>
            <person name="Cuomo C.A."/>
            <person name="van Kan J.A."/>
            <person name="Viaud M."/>
            <person name="Benito E.P."/>
            <person name="Couloux A."/>
            <person name="Coutinho P.M."/>
            <person name="de Vries R.P."/>
            <person name="Dyer P.S."/>
            <person name="Fillinger S."/>
            <person name="Fournier E."/>
            <person name="Gout L."/>
            <person name="Hahn M."/>
            <person name="Kohn L."/>
            <person name="Lapalu N."/>
            <person name="Plummer K.M."/>
            <person name="Pradier J.M."/>
            <person name="Quevillon E."/>
            <person name="Sharon A."/>
            <person name="Simon A."/>
            <person name="ten Have A."/>
            <person name="Tudzynski B."/>
            <person name="Tudzynski P."/>
            <person name="Wincker P."/>
            <person name="Andrew M."/>
            <person name="Anthouard V."/>
            <person name="Beever R.E."/>
            <person name="Beffa R."/>
            <person name="Benoit I."/>
            <person name="Bouzid O."/>
            <person name="Brault B."/>
            <person name="Chen Z."/>
            <person name="Choquer M."/>
            <person name="Collemare J."/>
            <person name="Cotton P."/>
            <person name="Danchin E.G."/>
            <person name="Da Silva C."/>
            <person name="Gautier A."/>
            <person name="Giraud C."/>
            <person name="Giraud T."/>
            <person name="Gonzalez C."/>
            <person name="Grossetete S."/>
            <person name="Guldener U."/>
            <person name="Henrissat B."/>
            <person name="Howlett B.J."/>
            <person name="Kodira C."/>
            <person name="Kretschmer M."/>
            <person name="Lappartient A."/>
            <person name="Leroch M."/>
            <person name="Levis C."/>
            <person name="Mauceli E."/>
            <person name="Neuveglise C."/>
            <person name="Oeser B."/>
            <person name="Pearson M."/>
            <person name="Poulain J."/>
            <person name="Poussereau N."/>
            <person name="Quesneville H."/>
            <person name="Rascle C."/>
            <person name="Schumacher J."/>
            <person name="Segurens B."/>
            <person name="Sexton A."/>
            <person name="Silva E."/>
            <person name="Sirven C."/>
            <person name="Soanes D.M."/>
            <person name="Talbot N.J."/>
            <person name="Templeton M."/>
            <person name="Yandava C."/>
            <person name="Yarden O."/>
            <person name="Zeng Q."/>
            <person name="Rollins J.A."/>
            <person name="Lebrun M.H."/>
            <person name="Dickman M."/>
        </authorList>
    </citation>
    <scope>NUCLEOTIDE SEQUENCE [LARGE SCALE GENOMIC DNA]</scope>
    <source>
        <strain evidence="2 3">B05.10</strain>
    </source>
</reference>
<sequence>MRSFSISSIRGSFRRSSSPSSINSNTSTSRDSYTSQSSTSPVDTINSIMHRQPSMQDLEEEKRSFGSGLEIMEPRPIVYWGGMEERLGRF</sequence>
<evidence type="ECO:0000313" key="2">
    <source>
        <dbReference type="EMBL" id="ATZ55318.1"/>
    </source>
</evidence>
<reference evidence="2 3" key="2">
    <citation type="journal article" date="2012" name="Eukaryot. Cell">
        <title>Genome update of Botrytis cinerea strains B05.10 and T4.</title>
        <authorList>
            <person name="Staats M."/>
            <person name="van Kan J.A."/>
        </authorList>
    </citation>
    <scope>NUCLEOTIDE SEQUENCE [LARGE SCALE GENOMIC DNA]</scope>
    <source>
        <strain evidence="2 3">B05.10</strain>
    </source>
</reference>
<reference evidence="2 3" key="3">
    <citation type="journal article" date="2017" name="Mol. Plant Pathol.">
        <title>A gapless genome sequence of the fungus Botrytis cinerea.</title>
        <authorList>
            <person name="Van Kan J.A."/>
            <person name="Stassen J.H."/>
            <person name="Mosbach A."/>
            <person name="Van Der Lee T.A."/>
            <person name="Faino L."/>
            <person name="Farmer A.D."/>
            <person name="Papasotiriou D.G."/>
            <person name="Zhou S."/>
            <person name="Seidl M.F."/>
            <person name="Cottam E."/>
            <person name="Edel D."/>
            <person name="Hahn M."/>
            <person name="Schwartz D.C."/>
            <person name="Dietrich R.A."/>
            <person name="Widdison S."/>
            <person name="Scalliet G."/>
        </authorList>
    </citation>
    <scope>NUCLEOTIDE SEQUENCE [LARGE SCALE GENOMIC DNA]</scope>
    <source>
        <strain evidence="2 3">B05.10</strain>
    </source>
</reference>
<feature type="compositionally biased region" description="Polar residues" evidence="1">
    <location>
        <begin position="41"/>
        <end position="55"/>
    </location>
</feature>
<dbReference type="RefSeq" id="XP_024551901.1">
    <property type="nucleotide sequence ID" value="XM_024696097.1"/>
</dbReference>
<name>A0A384JXQ5_BOTFB</name>
<proteinExistence type="predicted"/>
<feature type="compositionally biased region" description="Low complexity" evidence="1">
    <location>
        <begin position="1"/>
        <end position="40"/>
    </location>
</feature>
<evidence type="ECO:0000256" key="1">
    <source>
        <dbReference type="SAM" id="MobiDB-lite"/>
    </source>
</evidence>
<dbReference type="AlphaFoldDB" id="A0A384JXQ5"/>
<dbReference type="VEuPathDB" id="FungiDB:Bcin11g05840"/>
<dbReference type="OrthoDB" id="5206390at2759"/>
<keyword evidence="3" id="KW-1185">Reference proteome</keyword>
<evidence type="ECO:0008006" key="4">
    <source>
        <dbReference type="Google" id="ProtNLM"/>
    </source>
</evidence>
<feature type="region of interest" description="Disordered" evidence="1">
    <location>
        <begin position="1"/>
        <end position="67"/>
    </location>
</feature>
<accession>A0A384JXQ5</accession>
<protein>
    <recommendedName>
        <fullName evidence="4">Calcium channel subunit cch1 protein</fullName>
    </recommendedName>
</protein>
<dbReference type="EMBL" id="CP009815">
    <property type="protein sequence ID" value="ATZ55318.1"/>
    <property type="molecule type" value="Genomic_DNA"/>
</dbReference>